<feature type="compositionally biased region" description="Basic and acidic residues" evidence="6">
    <location>
        <begin position="144"/>
        <end position="210"/>
    </location>
</feature>
<dbReference type="Gene3D" id="3.40.50.1980">
    <property type="entry name" value="Nitrogenase molybdenum iron protein domain"/>
    <property type="match status" value="3"/>
</dbReference>
<sequence>MSCFVRLTPDTLLRLLPKKSLSVLFALPLGLFMTGSALADEAPRVAVSILPIHALVQSVMEGVGEPELLIDQGASPHGYSLRPSQVRALNSADLVVWVGEGLETFLVKSLHQKSENGGTGAALELMDIAGLTLLENRTAGAWKTGEDHDHGEKEGDGHTEQAEEDQDHTHDHGDNPDHGPDHSHGHEGHNHEEHNDEVHHHEEDHDHNHGKYDPHIWLSLDNASVIVARVGEELARIDPAHAEIYAANVSKTQTSLAMLKQDIAGQLLPVSSKPYLVFHDAYQYFELDFDLNVIGAVTIDPDRKPGAKRLSELRHLLEESGAVCVFREPQFQPAVIEVLSENLAVQIGELDPLGANLEKGADAYPRLLEGLANSLTGCLSKK</sequence>
<evidence type="ECO:0000313" key="8">
    <source>
        <dbReference type="Proteomes" id="UP001069802"/>
    </source>
</evidence>
<keyword evidence="8" id="KW-1185">Reference proteome</keyword>
<dbReference type="InterPro" id="IPR006127">
    <property type="entry name" value="ZnuA-like"/>
</dbReference>
<dbReference type="EMBL" id="JAPWGY010000011">
    <property type="protein sequence ID" value="MCZ4282812.1"/>
    <property type="molecule type" value="Genomic_DNA"/>
</dbReference>
<evidence type="ECO:0000256" key="5">
    <source>
        <dbReference type="ARBA" id="ARBA00022906"/>
    </source>
</evidence>
<keyword evidence="5" id="KW-0406">Ion transport</keyword>
<dbReference type="InterPro" id="IPR050492">
    <property type="entry name" value="Bact_metal-bind_prot9"/>
</dbReference>
<dbReference type="RefSeq" id="WP_269424956.1">
    <property type="nucleotide sequence ID" value="NZ_JAPWGY010000011.1"/>
</dbReference>
<proteinExistence type="inferred from homology"/>
<comment type="caution">
    <text evidence="7">The sequence shown here is derived from an EMBL/GenBank/DDBJ whole genome shotgun (WGS) entry which is preliminary data.</text>
</comment>
<reference evidence="7" key="1">
    <citation type="submission" date="2022-12" db="EMBL/GenBank/DDBJ databases">
        <title>Bacterial isolates from different developmental stages of Nematostella vectensis.</title>
        <authorList>
            <person name="Fraune S."/>
        </authorList>
    </citation>
    <scope>NUCLEOTIDE SEQUENCE</scope>
    <source>
        <strain evidence="7">G21630-S1</strain>
    </source>
</reference>
<keyword evidence="5" id="KW-0864">Zinc transport</keyword>
<evidence type="ECO:0000256" key="1">
    <source>
        <dbReference type="ARBA" id="ARBA00011028"/>
    </source>
</evidence>
<dbReference type="SUPFAM" id="SSF53807">
    <property type="entry name" value="Helical backbone' metal receptor"/>
    <property type="match status" value="1"/>
</dbReference>
<dbReference type="PANTHER" id="PTHR42953:SF3">
    <property type="entry name" value="HIGH-AFFINITY ZINC UPTAKE SYSTEM PROTEIN ZNUA"/>
    <property type="match status" value="1"/>
</dbReference>
<gene>
    <name evidence="7" type="ORF">O4H49_18655</name>
</gene>
<evidence type="ECO:0000256" key="2">
    <source>
        <dbReference type="ARBA" id="ARBA00015915"/>
    </source>
</evidence>
<dbReference type="PANTHER" id="PTHR42953">
    <property type="entry name" value="HIGH-AFFINITY ZINC UPTAKE SYSTEM PROTEIN ZNUA-RELATED"/>
    <property type="match status" value="1"/>
</dbReference>
<name>A0ABT4LP03_9PROT</name>
<evidence type="ECO:0000256" key="6">
    <source>
        <dbReference type="SAM" id="MobiDB-lite"/>
    </source>
</evidence>
<evidence type="ECO:0000313" key="7">
    <source>
        <dbReference type="EMBL" id="MCZ4282812.1"/>
    </source>
</evidence>
<comment type="similarity">
    <text evidence="1">Belongs to the bacterial solute-binding protein 9 family.</text>
</comment>
<organism evidence="7 8">
    <name type="scientific">Kiloniella laminariae</name>
    <dbReference type="NCBI Taxonomy" id="454162"/>
    <lineage>
        <taxon>Bacteria</taxon>
        <taxon>Pseudomonadati</taxon>
        <taxon>Pseudomonadota</taxon>
        <taxon>Alphaproteobacteria</taxon>
        <taxon>Rhodospirillales</taxon>
        <taxon>Kiloniellaceae</taxon>
        <taxon>Kiloniella</taxon>
    </lineage>
</organism>
<keyword evidence="3" id="KW-0813">Transport</keyword>
<evidence type="ECO:0000256" key="4">
    <source>
        <dbReference type="ARBA" id="ARBA00022729"/>
    </source>
</evidence>
<keyword evidence="5" id="KW-0862">Zinc</keyword>
<dbReference type="Proteomes" id="UP001069802">
    <property type="component" value="Unassembled WGS sequence"/>
</dbReference>
<protein>
    <recommendedName>
        <fullName evidence="2">High-affinity zinc uptake system protein ZnuA</fullName>
    </recommendedName>
</protein>
<evidence type="ECO:0000256" key="3">
    <source>
        <dbReference type="ARBA" id="ARBA00022448"/>
    </source>
</evidence>
<feature type="region of interest" description="Disordered" evidence="6">
    <location>
        <begin position="143"/>
        <end position="210"/>
    </location>
</feature>
<keyword evidence="4" id="KW-0732">Signal</keyword>
<dbReference type="Pfam" id="PF01297">
    <property type="entry name" value="ZnuA"/>
    <property type="match status" value="1"/>
</dbReference>
<accession>A0ABT4LP03</accession>